<dbReference type="PANTHER" id="PTHR46652">
    <property type="entry name" value="LEUCINE-RICH REPEAT AND IQ DOMAIN-CONTAINING PROTEIN 1-RELATED"/>
    <property type="match status" value="1"/>
</dbReference>
<dbReference type="PROSITE" id="PS51450">
    <property type="entry name" value="LRR"/>
    <property type="match status" value="3"/>
</dbReference>
<evidence type="ECO:0000313" key="5">
    <source>
        <dbReference type="Proteomes" id="UP001642409"/>
    </source>
</evidence>
<dbReference type="InterPro" id="IPR050836">
    <property type="entry name" value="SDS22/Internalin_LRR"/>
</dbReference>
<dbReference type="AlphaFoldDB" id="A0AA86Q8J3"/>
<reference evidence="3" key="1">
    <citation type="submission" date="2023-06" db="EMBL/GenBank/DDBJ databases">
        <authorList>
            <person name="Kurt Z."/>
        </authorList>
    </citation>
    <scope>NUCLEOTIDE SEQUENCE</scope>
</reference>
<accession>A0AA86Q8J3</accession>
<sequence length="436" mass="50573">MTELYQNIPNIQYDILMTCKYEGKIQNRNLEIEGDPEITNLRFLEKFDILTLKYNVSNNMSVKLSSNTITELTLKQLVHFVDKYMQQYVLNVDDLELQNLETLVLENNKLENGQLFNLNKFKKLSNLNVSLNNVDLTHIHNIIGLTQLSVQGCGLKNIDQIISLVNLKELNLSKNIGINLGPLCKVTSITKLLIRECCLKKNQINQIAPLSNLEVLDVSFNQLQNIDSLSGLINLKELVLDSCGLRQLSALKYLVNLRNLNLYNNSNIDVTELQYLKNITHLNLYQCGFVSIHVLRPLMNLQSLNISENKIVFFDIDLNELKKLEKLNVDGNLINDITSTEILLNFNNKQRIRYFDISHQIKPTRKQLRLAQKLRRIENPNILLLQIQNKHLTFKTLFYNFKQQIAVIKEHIHSKHIQNISYIALVFQQMNQSVYQ</sequence>
<dbReference type="InterPro" id="IPR025875">
    <property type="entry name" value="Leu-rich_rpt_4"/>
</dbReference>
<protein>
    <submittedName>
        <fullName evidence="3">Leucine Rich repeat family protein</fullName>
    </submittedName>
    <submittedName>
        <fullName evidence="4">Leucine_Rich repeat family protein</fullName>
    </submittedName>
</protein>
<evidence type="ECO:0000313" key="3">
    <source>
        <dbReference type="EMBL" id="CAI9948049.1"/>
    </source>
</evidence>
<dbReference type="EMBL" id="CAXDID020000227">
    <property type="protein sequence ID" value="CAL6059791.1"/>
    <property type="molecule type" value="Genomic_DNA"/>
</dbReference>
<dbReference type="SMART" id="SM00365">
    <property type="entry name" value="LRR_SD22"/>
    <property type="match status" value="2"/>
</dbReference>
<dbReference type="Pfam" id="PF12799">
    <property type="entry name" value="LRR_4"/>
    <property type="match status" value="1"/>
</dbReference>
<reference evidence="4 5" key="2">
    <citation type="submission" date="2024-07" db="EMBL/GenBank/DDBJ databases">
        <authorList>
            <person name="Akdeniz Z."/>
        </authorList>
    </citation>
    <scope>NUCLEOTIDE SEQUENCE [LARGE SCALE GENOMIC DNA]</scope>
</reference>
<name>A0AA86Q8J3_9EUKA</name>
<evidence type="ECO:0000256" key="2">
    <source>
        <dbReference type="ARBA" id="ARBA00022737"/>
    </source>
</evidence>
<evidence type="ECO:0000313" key="4">
    <source>
        <dbReference type="EMBL" id="CAL6059791.1"/>
    </source>
</evidence>
<dbReference type="PANTHER" id="PTHR46652:SF3">
    <property type="entry name" value="LEUCINE-RICH REPEAT-CONTAINING PROTEIN 9"/>
    <property type="match status" value="1"/>
</dbReference>
<dbReference type="InterPro" id="IPR032675">
    <property type="entry name" value="LRR_dom_sf"/>
</dbReference>
<dbReference type="Proteomes" id="UP001642409">
    <property type="component" value="Unassembled WGS sequence"/>
</dbReference>
<proteinExistence type="predicted"/>
<evidence type="ECO:0000256" key="1">
    <source>
        <dbReference type="ARBA" id="ARBA00022614"/>
    </source>
</evidence>
<dbReference type="SUPFAM" id="SSF52058">
    <property type="entry name" value="L domain-like"/>
    <property type="match status" value="1"/>
</dbReference>
<keyword evidence="5" id="KW-1185">Reference proteome</keyword>
<dbReference type="EMBL" id="CATOUU010000785">
    <property type="protein sequence ID" value="CAI9948049.1"/>
    <property type="molecule type" value="Genomic_DNA"/>
</dbReference>
<organism evidence="3">
    <name type="scientific">Hexamita inflata</name>
    <dbReference type="NCBI Taxonomy" id="28002"/>
    <lineage>
        <taxon>Eukaryota</taxon>
        <taxon>Metamonada</taxon>
        <taxon>Diplomonadida</taxon>
        <taxon>Hexamitidae</taxon>
        <taxon>Hexamitinae</taxon>
        <taxon>Hexamita</taxon>
    </lineage>
</organism>
<keyword evidence="1" id="KW-0433">Leucine-rich repeat</keyword>
<keyword evidence="2" id="KW-0677">Repeat</keyword>
<dbReference type="Gene3D" id="3.80.10.10">
    <property type="entry name" value="Ribonuclease Inhibitor"/>
    <property type="match status" value="1"/>
</dbReference>
<dbReference type="InterPro" id="IPR001611">
    <property type="entry name" value="Leu-rich_rpt"/>
</dbReference>
<comment type="caution">
    <text evidence="3">The sequence shown here is derived from an EMBL/GenBank/DDBJ whole genome shotgun (WGS) entry which is preliminary data.</text>
</comment>
<gene>
    <name evidence="3" type="ORF">HINF_LOCUS35694</name>
    <name evidence="4" type="ORF">HINF_LOCUS48914</name>
</gene>